<evidence type="ECO:0000313" key="2">
    <source>
        <dbReference type="Proteomes" id="UP000034653"/>
    </source>
</evidence>
<accession>A0A0G1Q406</accession>
<gene>
    <name evidence="1" type="ORF">UX19_C0001G0027</name>
</gene>
<evidence type="ECO:0000313" key="1">
    <source>
        <dbReference type="EMBL" id="KKU12423.1"/>
    </source>
</evidence>
<protein>
    <submittedName>
        <fullName evidence="1">Uncharacterized protein</fullName>
    </submittedName>
</protein>
<sequence length="125" mass="14768">MSQETLTPAIYTLSLKEVLGFDIIGTTMGSQWVEERLKRLCEEFNLEKFKKRSHHFETRTYKMTKNSEFILGQWEVGEEAVGFIAGYIHARLRMLSIFADLEDRFVWVRKGRKKEEFHQIVFSGD</sequence>
<dbReference type="AlphaFoldDB" id="A0A0G1Q406"/>
<dbReference type="Proteomes" id="UP000034653">
    <property type="component" value="Unassembled WGS sequence"/>
</dbReference>
<dbReference type="EMBL" id="LCLG01000001">
    <property type="protein sequence ID" value="KKU12423.1"/>
    <property type="molecule type" value="Genomic_DNA"/>
</dbReference>
<comment type="caution">
    <text evidence="1">The sequence shown here is derived from an EMBL/GenBank/DDBJ whole genome shotgun (WGS) entry which is preliminary data.</text>
</comment>
<proteinExistence type="predicted"/>
<organism evidence="1 2">
    <name type="scientific">Candidatus Woesebacteria bacterium GW2011_GWA1_45_8</name>
    <dbReference type="NCBI Taxonomy" id="1618559"/>
    <lineage>
        <taxon>Bacteria</taxon>
        <taxon>Candidatus Woeseibacteriota</taxon>
    </lineage>
</organism>
<name>A0A0G1Q406_9BACT</name>
<reference evidence="1 2" key="1">
    <citation type="journal article" date="2015" name="Nature">
        <title>rRNA introns, odd ribosomes, and small enigmatic genomes across a large radiation of phyla.</title>
        <authorList>
            <person name="Brown C.T."/>
            <person name="Hug L.A."/>
            <person name="Thomas B.C."/>
            <person name="Sharon I."/>
            <person name="Castelle C.J."/>
            <person name="Singh A."/>
            <person name="Wilkins M.J."/>
            <person name="Williams K.H."/>
            <person name="Banfield J.F."/>
        </authorList>
    </citation>
    <scope>NUCLEOTIDE SEQUENCE [LARGE SCALE GENOMIC DNA]</scope>
</reference>